<dbReference type="GO" id="GO:0046512">
    <property type="term" value="P:sphingosine biosynthetic process"/>
    <property type="evidence" value="ECO:0007669"/>
    <property type="project" value="TreeGrafter"/>
</dbReference>
<dbReference type="OrthoDB" id="191371at2759"/>
<dbReference type="PROSITE" id="PS51257">
    <property type="entry name" value="PROKAR_LIPOPROTEIN"/>
    <property type="match status" value="1"/>
</dbReference>
<proteinExistence type="predicted"/>
<evidence type="ECO:0000256" key="3">
    <source>
        <dbReference type="SAM" id="SignalP"/>
    </source>
</evidence>
<organism evidence="5 6">
    <name type="scientific">Allacma fusca</name>
    <dbReference type="NCBI Taxonomy" id="39272"/>
    <lineage>
        <taxon>Eukaryota</taxon>
        <taxon>Metazoa</taxon>
        <taxon>Ecdysozoa</taxon>
        <taxon>Arthropoda</taxon>
        <taxon>Hexapoda</taxon>
        <taxon>Collembola</taxon>
        <taxon>Symphypleona</taxon>
        <taxon>Sminthuridae</taxon>
        <taxon>Allacma</taxon>
    </lineage>
</organism>
<feature type="domain" description="Neutral/alkaline non-lysosomal ceramidase N-terminal" evidence="4">
    <location>
        <begin position="34"/>
        <end position="204"/>
    </location>
</feature>
<dbReference type="PANTHER" id="PTHR12670:SF1">
    <property type="entry name" value="NEUTRAL CERAMIDASE"/>
    <property type="match status" value="1"/>
</dbReference>
<evidence type="ECO:0000313" key="6">
    <source>
        <dbReference type="Proteomes" id="UP000708208"/>
    </source>
</evidence>
<dbReference type="PANTHER" id="PTHR12670">
    <property type="entry name" value="CERAMIDASE"/>
    <property type="match status" value="1"/>
</dbReference>
<comment type="cofactor">
    <cofactor evidence="2">
        <name>Zn(2+)</name>
        <dbReference type="ChEBI" id="CHEBI:29105"/>
    </cofactor>
    <text evidence="2">Binds 1 zinc ion per subunit.</text>
</comment>
<comment type="caution">
    <text evidence="5">The sequence shown here is derived from an EMBL/GenBank/DDBJ whole genome shotgun (WGS) entry which is preliminary data.</text>
</comment>
<evidence type="ECO:0000259" key="4">
    <source>
        <dbReference type="Pfam" id="PF04734"/>
    </source>
</evidence>
<dbReference type="EMBL" id="CAJVCH010571532">
    <property type="protein sequence ID" value="CAG7837771.1"/>
    <property type="molecule type" value="Genomic_DNA"/>
</dbReference>
<dbReference type="GO" id="GO:0046514">
    <property type="term" value="P:ceramide catabolic process"/>
    <property type="evidence" value="ECO:0007669"/>
    <property type="project" value="InterPro"/>
</dbReference>
<dbReference type="AlphaFoldDB" id="A0A8J2MFT1"/>
<keyword evidence="6" id="KW-1185">Reference proteome</keyword>
<keyword evidence="2" id="KW-0862">Zinc</keyword>
<dbReference type="GO" id="GO:0016020">
    <property type="term" value="C:membrane"/>
    <property type="evidence" value="ECO:0007669"/>
    <property type="project" value="GOC"/>
</dbReference>
<sequence>MFPGRINWIIQLTLVGCLVLGIEQSVNAAEAQEYNVGVGIADITGPSAEIGMMGYASATQSARGIHIRLYSRAFIFDSGEPNGRAVFVSVDCAMIGQAIKLEVVRELQLKFGTRYTKKNVMLSATHTHSGPAGYMQYALYGISSFGFVQDNFRAIVDGIVESIEKADRDIQPGRLSIKRGTVAGANINRSPSSYEANPLEERNQ</sequence>
<name>A0A8J2MFT1_9HEXA</name>
<reference evidence="5" key="1">
    <citation type="submission" date="2021-06" db="EMBL/GenBank/DDBJ databases">
        <authorList>
            <person name="Hodson N. C."/>
            <person name="Mongue J. A."/>
            <person name="Jaron S. K."/>
        </authorList>
    </citation>
    <scope>NUCLEOTIDE SEQUENCE</scope>
</reference>
<gene>
    <name evidence="5" type="ORF">AFUS01_LOCUS46832</name>
</gene>
<dbReference type="GO" id="GO:0042759">
    <property type="term" value="P:long-chain fatty acid biosynthetic process"/>
    <property type="evidence" value="ECO:0007669"/>
    <property type="project" value="TreeGrafter"/>
</dbReference>
<keyword evidence="2" id="KW-0479">Metal-binding</keyword>
<feature type="signal peptide" evidence="3">
    <location>
        <begin position="1"/>
        <end position="28"/>
    </location>
</feature>
<dbReference type="InterPro" id="IPR031329">
    <property type="entry name" value="NEUT/ALK_ceramidase_N"/>
</dbReference>
<dbReference type="GO" id="GO:0017040">
    <property type="term" value="F:N-acylsphingosine amidohydrolase activity"/>
    <property type="evidence" value="ECO:0007669"/>
    <property type="project" value="InterPro"/>
</dbReference>
<dbReference type="Proteomes" id="UP000708208">
    <property type="component" value="Unassembled WGS sequence"/>
</dbReference>
<evidence type="ECO:0000256" key="2">
    <source>
        <dbReference type="PIRSR" id="PIRSR606823-2"/>
    </source>
</evidence>
<evidence type="ECO:0000256" key="1">
    <source>
        <dbReference type="ARBA" id="ARBA00019235"/>
    </source>
</evidence>
<evidence type="ECO:0000313" key="5">
    <source>
        <dbReference type="EMBL" id="CAG7837771.1"/>
    </source>
</evidence>
<protein>
    <recommendedName>
        <fullName evidence="1">Neutral ceramidase</fullName>
    </recommendedName>
</protein>
<feature type="chain" id="PRO_5035211422" description="Neutral ceramidase" evidence="3">
    <location>
        <begin position="29"/>
        <end position="204"/>
    </location>
</feature>
<dbReference type="GO" id="GO:0005576">
    <property type="term" value="C:extracellular region"/>
    <property type="evidence" value="ECO:0007669"/>
    <property type="project" value="TreeGrafter"/>
</dbReference>
<dbReference type="Pfam" id="PF04734">
    <property type="entry name" value="Ceramidase_alk"/>
    <property type="match status" value="1"/>
</dbReference>
<dbReference type="GO" id="GO:0046872">
    <property type="term" value="F:metal ion binding"/>
    <property type="evidence" value="ECO:0007669"/>
    <property type="project" value="UniProtKB-KW"/>
</dbReference>
<feature type="binding site" evidence="2">
    <location>
        <position position="126"/>
    </location>
    <ligand>
        <name>Zn(2+)</name>
        <dbReference type="ChEBI" id="CHEBI:29105"/>
    </ligand>
</feature>
<accession>A0A8J2MFT1</accession>
<keyword evidence="3" id="KW-0732">Signal</keyword>
<dbReference type="InterPro" id="IPR006823">
    <property type="entry name" value="Ceramidase_alk"/>
</dbReference>